<dbReference type="PANTHER" id="PTHR43465">
    <property type="entry name" value="DUF1680 DOMAIN PROTEIN (AFU_ORTHOLOGUE AFUA_1G08910)"/>
    <property type="match status" value="1"/>
</dbReference>
<comment type="caution">
    <text evidence="3">The sequence shown here is derived from an EMBL/GenBank/DDBJ whole genome shotgun (WGS) entry which is preliminary data.</text>
</comment>
<dbReference type="InterPro" id="IPR049174">
    <property type="entry name" value="Beta-AFase-like"/>
</dbReference>
<dbReference type="NCBIfam" id="TIGR01409">
    <property type="entry name" value="TAT_signal_seq"/>
    <property type="match status" value="1"/>
</dbReference>
<evidence type="ECO:0000313" key="3">
    <source>
        <dbReference type="EMBL" id="GAA4315280.1"/>
    </source>
</evidence>
<protein>
    <recommendedName>
        <fullName evidence="2">Non-reducing end beta-L-arabinofuranosidase-like GH127 middle domain-containing protein</fullName>
    </recommendedName>
</protein>
<dbReference type="PROSITE" id="PS51318">
    <property type="entry name" value="TAT"/>
    <property type="match status" value="1"/>
</dbReference>
<keyword evidence="4" id="KW-1185">Reference proteome</keyword>
<dbReference type="PANTHER" id="PTHR43465:SF2">
    <property type="entry name" value="DUF1680 DOMAIN PROTEIN (AFU_ORTHOLOGUE AFUA_1G08910)"/>
    <property type="match status" value="1"/>
</dbReference>
<accession>A0ABP8G191</accession>
<evidence type="ECO:0000313" key="4">
    <source>
        <dbReference type="Proteomes" id="UP001501207"/>
    </source>
</evidence>
<dbReference type="InterPro" id="IPR019546">
    <property type="entry name" value="TAT_signal_bac_arc"/>
</dbReference>
<gene>
    <name evidence="3" type="ORF">GCM10023143_26560</name>
</gene>
<dbReference type="RefSeq" id="WP_344980100.1">
    <property type="nucleotide sequence ID" value="NZ_BAABFN010000006.1"/>
</dbReference>
<organism evidence="3 4">
    <name type="scientific">Compostibacter hankyongensis</name>
    <dbReference type="NCBI Taxonomy" id="1007089"/>
    <lineage>
        <taxon>Bacteria</taxon>
        <taxon>Pseudomonadati</taxon>
        <taxon>Bacteroidota</taxon>
        <taxon>Chitinophagia</taxon>
        <taxon>Chitinophagales</taxon>
        <taxon>Chitinophagaceae</taxon>
        <taxon>Compostibacter</taxon>
    </lineage>
</organism>
<reference evidence="4" key="1">
    <citation type="journal article" date="2019" name="Int. J. Syst. Evol. Microbiol.">
        <title>The Global Catalogue of Microorganisms (GCM) 10K type strain sequencing project: providing services to taxonomists for standard genome sequencing and annotation.</title>
        <authorList>
            <consortium name="The Broad Institute Genomics Platform"/>
            <consortium name="The Broad Institute Genome Sequencing Center for Infectious Disease"/>
            <person name="Wu L."/>
            <person name="Ma J."/>
        </authorList>
    </citation>
    <scope>NUCLEOTIDE SEQUENCE [LARGE SCALE GENOMIC DNA]</scope>
    <source>
        <strain evidence="4">JCM 17664</strain>
    </source>
</reference>
<dbReference type="InterPro" id="IPR049046">
    <property type="entry name" value="Beta-AFase-like_GH127_middle"/>
</dbReference>
<dbReference type="Proteomes" id="UP001501207">
    <property type="component" value="Unassembled WGS sequence"/>
</dbReference>
<feature type="domain" description="Non-reducing end beta-L-arabinofuranosidase-like GH127 middle" evidence="2">
    <location>
        <begin position="412"/>
        <end position="506"/>
    </location>
</feature>
<sequence length="592" mass="66245">MEPKTRRDFLKQASALGLTGAFVPAGIRDFLTRSATTAPAGRLLQPAAFADIMMKGELLTRAFRNYDRLETDIYRPENDFNAGGASEGWPGDKEGRIILGLTLQAQATRREPKYLDEIIRLIPSHVNEKGYLGPVMKDKILEQQLSGHGWLLRGLCEHYAWKKDPQVKQHIRNIIYNLALPTRGHHKDYPIDPGSRRKNTGEAAGTTQNTIGRWMLSSDIGCDFIFLDGVVQAYGLFPSAELKALIEEMTDRFLQMDLIAIKAQTHATLTGLRGVLRYYETTRRADLLSQVEKRYALYRAGAMTENYENFNWFGRPEWTEPCAIVDSLMVAVQLWQHTGKTAYLEDAHHIYYNALGHTQRANGGFGLDNCPGPDADVLRVNTDEAYWCCTMRGGEGLASAIRYACFTTPEAVMLPFYHNSEADLVLGGRPVRLRQETGYPFAGKMTLTVTGGSAPDNIRLGLFAPSWAGRHSLKVNGRPQDFKTENGFLMINSVLKEGNVITLEFDQALRTRNRVNAQHTRPGRYGISYGPLLLGYEGAGPVSLGSRPRFVRSSPREWEVEGEGTRLSTVYHLMDAKVNKASGYQKQILFKG</sequence>
<evidence type="ECO:0000256" key="1">
    <source>
        <dbReference type="SAM" id="MobiDB-lite"/>
    </source>
</evidence>
<dbReference type="Pfam" id="PF20736">
    <property type="entry name" value="Glyco_hydro127M"/>
    <property type="match status" value="1"/>
</dbReference>
<feature type="region of interest" description="Disordered" evidence="1">
    <location>
        <begin position="186"/>
        <end position="205"/>
    </location>
</feature>
<name>A0ABP8G191_9BACT</name>
<dbReference type="InterPro" id="IPR006311">
    <property type="entry name" value="TAT_signal"/>
</dbReference>
<proteinExistence type="predicted"/>
<dbReference type="EMBL" id="BAABFN010000006">
    <property type="protein sequence ID" value="GAA4315280.1"/>
    <property type="molecule type" value="Genomic_DNA"/>
</dbReference>
<evidence type="ECO:0000259" key="2">
    <source>
        <dbReference type="Pfam" id="PF20736"/>
    </source>
</evidence>